<keyword evidence="1" id="KW-0472">Membrane</keyword>
<feature type="transmembrane region" description="Helical" evidence="1">
    <location>
        <begin position="7"/>
        <end position="26"/>
    </location>
</feature>
<name>A0A7C8FX62_9ACTN</name>
<comment type="caution">
    <text evidence="2">The sequence shown here is derived from an EMBL/GenBank/DDBJ whole genome shotgun (WGS) entry which is preliminary data.</text>
</comment>
<accession>A0A7C8FX62</accession>
<gene>
    <name evidence="2" type="ORF">F8D48_00245</name>
</gene>
<keyword evidence="3" id="KW-1185">Reference proteome</keyword>
<keyword evidence="1" id="KW-0812">Transmembrane</keyword>
<sequence>MRKSNGIIIAIFAAASVAFLWLWHTLRFDLVDNPLDLVIALVWWAVIAGVCIAIHLVEKRRQERIRTMFLAPGLIYNSEAGVMRIEPDAPMAGELQRVLGSLTYGFEVAELPSNSRVRFQRIVRTSKFADQGDVWEGEVVEMATPDRSQPFHSRRELAALLEPGRS</sequence>
<dbReference type="EMBL" id="WAJS01000001">
    <property type="protein sequence ID" value="KAB1651499.1"/>
    <property type="molecule type" value="Genomic_DNA"/>
</dbReference>
<proteinExistence type="predicted"/>
<reference evidence="2 3" key="1">
    <citation type="submission" date="2019-09" db="EMBL/GenBank/DDBJ databases">
        <title>Whole genome shotgun sequencing (WGS) of Ellagibacter isourolithinifaciens DSM 104140(T) and Adlercreutzia muris DSM 29508(T).</title>
        <authorList>
            <person name="Stoll D.A."/>
            <person name="Danylec N."/>
            <person name="Huch M."/>
        </authorList>
    </citation>
    <scope>NUCLEOTIDE SEQUENCE [LARGE SCALE GENOMIC DNA]</scope>
    <source>
        <strain evidence="2 3">DSM 29508</strain>
    </source>
</reference>
<dbReference type="RefSeq" id="WP_151429487.1">
    <property type="nucleotide sequence ID" value="NZ_JANJZI010000004.1"/>
</dbReference>
<dbReference type="AlphaFoldDB" id="A0A7C8FX62"/>
<keyword evidence="1" id="KW-1133">Transmembrane helix</keyword>
<protein>
    <submittedName>
        <fullName evidence="2">Uncharacterized protein</fullName>
    </submittedName>
</protein>
<evidence type="ECO:0000313" key="2">
    <source>
        <dbReference type="EMBL" id="KAB1651499.1"/>
    </source>
</evidence>
<evidence type="ECO:0000313" key="3">
    <source>
        <dbReference type="Proteomes" id="UP000479639"/>
    </source>
</evidence>
<feature type="transmembrane region" description="Helical" evidence="1">
    <location>
        <begin position="38"/>
        <end position="57"/>
    </location>
</feature>
<dbReference type="Proteomes" id="UP000479639">
    <property type="component" value="Unassembled WGS sequence"/>
</dbReference>
<organism evidence="2 3">
    <name type="scientific">Adlercreutzia muris</name>
    <dbReference type="NCBI Taxonomy" id="1796610"/>
    <lineage>
        <taxon>Bacteria</taxon>
        <taxon>Bacillati</taxon>
        <taxon>Actinomycetota</taxon>
        <taxon>Coriobacteriia</taxon>
        <taxon>Eggerthellales</taxon>
        <taxon>Eggerthellaceae</taxon>
        <taxon>Adlercreutzia</taxon>
    </lineage>
</organism>
<evidence type="ECO:0000256" key="1">
    <source>
        <dbReference type="SAM" id="Phobius"/>
    </source>
</evidence>